<protein>
    <submittedName>
        <fullName evidence="2">Uncharacterized protein</fullName>
    </submittedName>
</protein>
<name>A0A8X6UHV5_NEPPI</name>
<evidence type="ECO:0000313" key="3">
    <source>
        <dbReference type="Proteomes" id="UP000887013"/>
    </source>
</evidence>
<evidence type="ECO:0000313" key="2">
    <source>
        <dbReference type="EMBL" id="GFU21859.1"/>
    </source>
</evidence>
<comment type="caution">
    <text evidence="2">The sequence shown here is derived from an EMBL/GenBank/DDBJ whole genome shotgun (WGS) entry which is preliminary data.</text>
</comment>
<accession>A0A8X6UHV5</accession>
<feature type="region of interest" description="Disordered" evidence="1">
    <location>
        <begin position="1"/>
        <end position="62"/>
    </location>
</feature>
<keyword evidence="3" id="KW-1185">Reference proteome</keyword>
<dbReference type="Proteomes" id="UP000887013">
    <property type="component" value="Unassembled WGS sequence"/>
</dbReference>
<organism evidence="2 3">
    <name type="scientific">Nephila pilipes</name>
    <name type="common">Giant wood spider</name>
    <name type="synonym">Nephila maculata</name>
    <dbReference type="NCBI Taxonomy" id="299642"/>
    <lineage>
        <taxon>Eukaryota</taxon>
        <taxon>Metazoa</taxon>
        <taxon>Ecdysozoa</taxon>
        <taxon>Arthropoda</taxon>
        <taxon>Chelicerata</taxon>
        <taxon>Arachnida</taxon>
        <taxon>Araneae</taxon>
        <taxon>Araneomorphae</taxon>
        <taxon>Entelegynae</taxon>
        <taxon>Araneoidea</taxon>
        <taxon>Nephilidae</taxon>
        <taxon>Nephila</taxon>
    </lineage>
</organism>
<reference evidence="2" key="1">
    <citation type="submission" date="2020-08" db="EMBL/GenBank/DDBJ databases">
        <title>Multicomponent nature underlies the extraordinary mechanical properties of spider dragline silk.</title>
        <authorList>
            <person name="Kono N."/>
            <person name="Nakamura H."/>
            <person name="Mori M."/>
            <person name="Yoshida Y."/>
            <person name="Ohtoshi R."/>
            <person name="Malay A.D."/>
            <person name="Moran D.A.P."/>
            <person name="Tomita M."/>
            <person name="Numata K."/>
            <person name="Arakawa K."/>
        </authorList>
    </citation>
    <scope>NUCLEOTIDE SEQUENCE</scope>
</reference>
<sequence>MTSRDTGRDVTRLPGRSPRPSIKEVATFARDRVPKEHLPHHAPPESHRPRDGSCNAEVGRRGHRMDIKASGILARATHPYYKRWIRNSAYGQAAGLYGSESFCQESRRDSDTFSTSKWLGLQGYKRLVHDVGGGTSLMGSRINVI</sequence>
<gene>
    <name evidence="2" type="ORF">NPIL_57391</name>
</gene>
<dbReference type="EMBL" id="BMAW01031584">
    <property type="protein sequence ID" value="GFU21859.1"/>
    <property type="molecule type" value="Genomic_DNA"/>
</dbReference>
<evidence type="ECO:0000256" key="1">
    <source>
        <dbReference type="SAM" id="MobiDB-lite"/>
    </source>
</evidence>
<proteinExistence type="predicted"/>
<feature type="compositionally biased region" description="Basic and acidic residues" evidence="1">
    <location>
        <begin position="1"/>
        <end position="11"/>
    </location>
</feature>
<dbReference type="AlphaFoldDB" id="A0A8X6UHV5"/>
<feature type="compositionally biased region" description="Basic and acidic residues" evidence="1">
    <location>
        <begin position="29"/>
        <end position="51"/>
    </location>
</feature>